<dbReference type="Pfam" id="PF07522">
    <property type="entry name" value="DRMBL"/>
    <property type="match status" value="1"/>
</dbReference>
<evidence type="ECO:0000256" key="4">
    <source>
        <dbReference type="ARBA" id="ARBA00022759"/>
    </source>
</evidence>
<dbReference type="AlphaFoldDB" id="A0A0C9S150"/>
<dbReference type="GO" id="GO:0003684">
    <property type="term" value="F:damaged DNA binding"/>
    <property type="evidence" value="ECO:0007669"/>
    <property type="project" value="TreeGrafter"/>
</dbReference>
<comment type="similarity">
    <text evidence="2">Belongs to the DNA repair metallo-beta-lactamase (DRMBL) family.</text>
</comment>
<evidence type="ECO:0000256" key="9">
    <source>
        <dbReference type="ARBA" id="ARBA00023204"/>
    </source>
</evidence>
<evidence type="ECO:0000256" key="6">
    <source>
        <dbReference type="ARBA" id="ARBA00022801"/>
    </source>
</evidence>
<dbReference type="GO" id="GO:0006310">
    <property type="term" value="P:DNA recombination"/>
    <property type="evidence" value="ECO:0007669"/>
    <property type="project" value="UniProtKB-KW"/>
</dbReference>
<dbReference type="GO" id="GO:0004519">
    <property type="term" value="F:endonuclease activity"/>
    <property type="evidence" value="ECO:0007669"/>
    <property type="project" value="UniProtKB-KW"/>
</dbReference>
<dbReference type="PANTHER" id="PTHR23240">
    <property type="entry name" value="DNA CROSS-LINK REPAIR PROTEIN PSO2/SNM1-RELATED"/>
    <property type="match status" value="1"/>
</dbReference>
<dbReference type="Gene3D" id="3.40.50.12650">
    <property type="match status" value="1"/>
</dbReference>
<dbReference type="InterPro" id="IPR036866">
    <property type="entry name" value="RibonucZ/Hydroxyglut_hydro"/>
</dbReference>
<evidence type="ECO:0000313" key="14">
    <source>
        <dbReference type="EMBL" id="JAG84213.1"/>
    </source>
</evidence>
<evidence type="ECO:0000313" key="15">
    <source>
        <dbReference type="Proteomes" id="UP000694866"/>
    </source>
</evidence>
<dbReference type="GeneID" id="105270405"/>
<dbReference type="Gene3D" id="3.60.15.10">
    <property type="entry name" value="Ribonuclease Z/Hydroxyacylglutathione hydrolase-like"/>
    <property type="match status" value="1"/>
</dbReference>
<reference evidence="14" key="1">
    <citation type="submission" date="2015-01" db="EMBL/GenBank/DDBJ databases">
        <title>Transcriptome Assembly of Fopius arisanus.</title>
        <authorList>
            <person name="Geib S."/>
        </authorList>
    </citation>
    <scope>NUCLEOTIDE SEQUENCE</scope>
</reference>
<evidence type="ECO:0000256" key="7">
    <source>
        <dbReference type="ARBA" id="ARBA00022839"/>
    </source>
</evidence>
<keyword evidence="15" id="KW-1185">Reference proteome</keyword>
<gene>
    <name evidence="14" type="primary">DCLRE1C_0</name>
    <name evidence="16" type="synonym">eEF1delta</name>
    <name evidence="14" type="ORF">g.14057</name>
</gene>
<evidence type="ECO:0000256" key="10">
    <source>
        <dbReference type="ARBA" id="ARBA00023242"/>
    </source>
</evidence>
<dbReference type="InterPro" id="IPR011084">
    <property type="entry name" value="DRMBL"/>
</dbReference>
<keyword evidence="5" id="KW-0227">DNA damage</keyword>
<dbReference type="EMBL" id="GBYB01014446">
    <property type="protein sequence ID" value="JAG84213.1"/>
    <property type="molecule type" value="Transcribed_RNA"/>
</dbReference>
<organism evidence="14">
    <name type="scientific">Fopius arisanus</name>
    <dbReference type="NCBI Taxonomy" id="64838"/>
    <lineage>
        <taxon>Eukaryota</taxon>
        <taxon>Metazoa</taxon>
        <taxon>Ecdysozoa</taxon>
        <taxon>Arthropoda</taxon>
        <taxon>Hexapoda</taxon>
        <taxon>Insecta</taxon>
        <taxon>Pterygota</taxon>
        <taxon>Neoptera</taxon>
        <taxon>Endopterygota</taxon>
        <taxon>Hymenoptera</taxon>
        <taxon>Apocrita</taxon>
        <taxon>Ichneumonoidea</taxon>
        <taxon>Braconidae</taxon>
        <taxon>Opiinae</taxon>
        <taxon>Fopius</taxon>
    </lineage>
</organism>
<evidence type="ECO:0000256" key="12">
    <source>
        <dbReference type="ARBA" id="ARBA00042677"/>
    </source>
</evidence>
<evidence type="ECO:0000256" key="5">
    <source>
        <dbReference type="ARBA" id="ARBA00022763"/>
    </source>
</evidence>
<dbReference type="OrthoDB" id="262529at2759"/>
<keyword evidence="10" id="KW-0539">Nucleus</keyword>
<dbReference type="RefSeq" id="XP_011309602.1">
    <property type="nucleotide sequence ID" value="XM_011311300.1"/>
</dbReference>
<dbReference type="GO" id="GO:0005634">
    <property type="term" value="C:nucleus"/>
    <property type="evidence" value="ECO:0007669"/>
    <property type="project" value="UniProtKB-SubCell"/>
</dbReference>
<dbReference type="GO" id="GO:0035312">
    <property type="term" value="F:5'-3' DNA exonuclease activity"/>
    <property type="evidence" value="ECO:0007669"/>
    <property type="project" value="TreeGrafter"/>
</dbReference>
<dbReference type="PANTHER" id="PTHR23240:SF8">
    <property type="entry name" value="PROTEIN ARTEMIS"/>
    <property type="match status" value="1"/>
</dbReference>
<dbReference type="Proteomes" id="UP000694866">
    <property type="component" value="Unplaced"/>
</dbReference>
<keyword evidence="9" id="KW-0234">DNA repair</keyword>
<evidence type="ECO:0000256" key="8">
    <source>
        <dbReference type="ARBA" id="ARBA00023172"/>
    </source>
</evidence>
<dbReference type="CTD" id="34363"/>
<keyword evidence="4" id="KW-0255">Endonuclease</keyword>
<name>A0A0C9S150_9HYME</name>
<keyword evidence="6" id="KW-0378">Hydrolase</keyword>
<accession>A0A0C9S150</accession>
<reference evidence="16" key="2">
    <citation type="submission" date="2025-04" db="UniProtKB">
        <authorList>
            <consortium name="RefSeq"/>
        </authorList>
    </citation>
    <scope>IDENTIFICATION</scope>
    <source>
        <strain evidence="16">USDA-PBARC FA_bdor</strain>
        <tissue evidence="16">Whole organism</tissue>
    </source>
</reference>
<evidence type="ECO:0000256" key="11">
    <source>
        <dbReference type="ARBA" id="ARBA00039759"/>
    </source>
</evidence>
<dbReference type="KEGG" id="fas:105270405"/>
<evidence type="ECO:0000313" key="16">
    <source>
        <dbReference type="RefSeq" id="XP_011309602.1"/>
    </source>
</evidence>
<comment type="subcellular location">
    <subcellularLocation>
        <location evidence="1">Nucleus</location>
    </subcellularLocation>
</comment>
<sequence length="423" mass="49209">MSTFRGIIEELPGISMDRFEMNNRTSSTAFFLSHFHGDHTVGLDDSFFQHINDKKQYIYCTPLTKTILVTKLRLSSKVEWINRIVDVAVCNPMVVSYRDPNVDRYDKNCEENCDSALTVTAVPAGHCPGSVMFMFEAKRDDKDVNILCTGDFRIHPHDFAKLKPLHVRVHDKLVPRSFDNIYLDTTFYGEIARFPNRSEALGQIVPVVEEWLGRDPQNFVVFEISANYGSEDLFCKLSASIKQRIHVRNCVQESYRFTPELSQYTTEDQNETRVHACIAKGSRVPRESKRLICRDDVEKENILTIIPSAWRWIGRDLSEGFTAWEDRRFYVCYSCHPSSSELREFIDYFKPMKIHPCVVPGIHSRDAWRPEAQGKFKHFQKKIIDELLVTSAEHPEKFECDFMEFKSFKRRRPKTDSSSDDEL</sequence>
<protein>
    <recommendedName>
        <fullName evidence="11">Protein artemis</fullName>
    </recommendedName>
    <alternativeName>
        <fullName evidence="12">DNA cross-link repair 1C protein</fullName>
    </alternativeName>
</protein>
<evidence type="ECO:0000256" key="3">
    <source>
        <dbReference type="ARBA" id="ARBA00022722"/>
    </source>
</evidence>
<dbReference type="GO" id="GO:0036297">
    <property type="term" value="P:interstrand cross-link repair"/>
    <property type="evidence" value="ECO:0007669"/>
    <property type="project" value="TreeGrafter"/>
</dbReference>
<dbReference type="GO" id="GO:0000723">
    <property type="term" value="P:telomere maintenance"/>
    <property type="evidence" value="ECO:0007669"/>
    <property type="project" value="TreeGrafter"/>
</dbReference>
<keyword evidence="7" id="KW-0269">Exonuclease</keyword>
<accession>A0A9R1TH90</accession>
<evidence type="ECO:0000259" key="13">
    <source>
        <dbReference type="Pfam" id="PF07522"/>
    </source>
</evidence>
<feature type="domain" description="DNA repair metallo-beta-lactamase" evidence="13">
    <location>
        <begin position="260"/>
        <end position="360"/>
    </location>
</feature>
<keyword evidence="8" id="KW-0233">DNA recombination</keyword>
<evidence type="ECO:0000256" key="1">
    <source>
        <dbReference type="ARBA" id="ARBA00004123"/>
    </source>
</evidence>
<dbReference type="SUPFAM" id="SSF56281">
    <property type="entry name" value="Metallo-hydrolase/oxidoreductase"/>
    <property type="match status" value="1"/>
</dbReference>
<evidence type="ECO:0000256" key="2">
    <source>
        <dbReference type="ARBA" id="ARBA00010304"/>
    </source>
</evidence>
<keyword evidence="3" id="KW-0540">Nuclease</keyword>
<proteinExistence type="inferred from homology"/>
<dbReference type="GO" id="GO:0006303">
    <property type="term" value="P:double-strand break repair via nonhomologous end joining"/>
    <property type="evidence" value="ECO:0007669"/>
    <property type="project" value="TreeGrafter"/>
</dbReference>